<dbReference type="SUPFAM" id="SSF50037">
    <property type="entry name" value="C-terminal domain of transcriptional repressors"/>
    <property type="match status" value="1"/>
</dbReference>
<evidence type="ECO:0000256" key="1">
    <source>
        <dbReference type="ARBA" id="ARBA00023004"/>
    </source>
</evidence>
<dbReference type="InterPro" id="IPR052713">
    <property type="entry name" value="FeoA"/>
</dbReference>
<dbReference type="GO" id="GO:0046914">
    <property type="term" value="F:transition metal ion binding"/>
    <property type="evidence" value="ECO:0007669"/>
    <property type="project" value="InterPro"/>
</dbReference>
<keyword evidence="1" id="KW-0408">Iron</keyword>
<dbReference type="Gene3D" id="2.30.30.90">
    <property type="match status" value="1"/>
</dbReference>
<organism evidence="3 4">
    <name type="scientific">Plasticicumulans acidivorans</name>
    <dbReference type="NCBI Taxonomy" id="886464"/>
    <lineage>
        <taxon>Bacteria</taxon>
        <taxon>Pseudomonadati</taxon>
        <taxon>Pseudomonadota</taxon>
        <taxon>Gammaproteobacteria</taxon>
        <taxon>Candidatus Competibacteraceae</taxon>
        <taxon>Plasticicumulans</taxon>
    </lineage>
</organism>
<dbReference type="Pfam" id="PF04023">
    <property type="entry name" value="FeoA"/>
    <property type="match status" value="1"/>
</dbReference>
<dbReference type="AlphaFoldDB" id="A0A317MXF4"/>
<feature type="domain" description="Ferrous iron transporter FeoA-like" evidence="2">
    <location>
        <begin position="3"/>
        <end position="76"/>
    </location>
</feature>
<evidence type="ECO:0000259" key="2">
    <source>
        <dbReference type="SMART" id="SM00899"/>
    </source>
</evidence>
<dbReference type="Proteomes" id="UP000246569">
    <property type="component" value="Unassembled WGS sequence"/>
</dbReference>
<name>A0A317MXF4_9GAMM</name>
<dbReference type="PANTHER" id="PTHR42954:SF2">
    <property type="entry name" value="FE(2+) TRANSPORT PROTEIN A"/>
    <property type="match status" value="1"/>
</dbReference>
<proteinExistence type="predicted"/>
<protein>
    <submittedName>
        <fullName evidence="3">Ferrous iron transport protein A</fullName>
    </submittedName>
</protein>
<dbReference type="RefSeq" id="WP_110017705.1">
    <property type="nucleotide sequence ID" value="NZ_QGTJ01000003.1"/>
</dbReference>
<keyword evidence="4" id="KW-1185">Reference proteome</keyword>
<accession>A0A317MXF4</accession>
<dbReference type="InterPro" id="IPR008988">
    <property type="entry name" value="Transcriptional_repressor_C"/>
</dbReference>
<dbReference type="OrthoDB" id="9811076at2"/>
<gene>
    <name evidence="3" type="ORF">C7443_103119</name>
</gene>
<comment type="caution">
    <text evidence="3">The sequence shown here is derived from an EMBL/GenBank/DDBJ whole genome shotgun (WGS) entry which is preliminary data.</text>
</comment>
<evidence type="ECO:0000313" key="4">
    <source>
        <dbReference type="Proteomes" id="UP000246569"/>
    </source>
</evidence>
<sequence>MSERLKDLSIGDRGRVTGFDKGATPYRKKLLSMGLTPGVEFELTRYAPMGDPVEIRVRGFALTLRQEEAQGLQVERI</sequence>
<dbReference type="InterPro" id="IPR007167">
    <property type="entry name" value="Fe-transptr_FeoA-like"/>
</dbReference>
<evidence type="ECO:0000313" key="3">
    <source>
        <dbReference type="EMBL" id="PWV63194.1"/>
    </source>
</evidence>
<dbReference type="EMBL" id="QGTJ01000003">
    <property type="protein sequence ID" value="PWV63194.1"/>
    <property type="molecule type" value="Genomic_DNA"/>
</dbReference>
<dbReference type="PANTHER" id="PTHR42954">
    <property type="entry name" value="FE(2+) TRANSPORT PROTEIN A"/>
    <property type="match status" value="1"/>
</dbReference>
<dbReference type="InterPro" id="IPR038157">
    <property type="entry name" value="FeoA_core_dom"/>
</dbReference>
<reference evidence="3 4" key="1">
    <citation type="submission" date="2018-05" db="EMBL/GenBank/DDBJ databases">
        <title>Genomic Encyclopedia of Type Strains, Phase IV (KMG-IV): sequencing the most valuable type-strain genomes for metagenomic binning, comparative biology and taxonomic classification.</title>
        <authorList>
            <person name="Goeker M."/>
        </authorList>
    </citation>
    <scope>NUCLEOTIDE SEQUENCE [LARGE SCALE GENOMIC DNA]</scope>
    <source>
        <strain evidence="3 4">DSM 23606</strain>
    </source>
</reference>
<dbReference type="SMART" id="SM00899">
    <property type="entry name" value="FeoA"/>
    <property type="match status" value="1"/>
</dbReference>